<proteinExistence type="predicted"/>
<gene>
    <name evidence="1" type="ORF">O0I10_001703</name>
</gene>
<protein>
    <submittedName>
        <fullName evidence="1">Uncharacterized protein</fullName>
    </submittedName>
</protein>
<evidence type="ECO:0000313" key="2">
    <source>
        <dbReference type="Proteomes" id="UP001234581"/>
    </source>
</evidence>
<keyword evidence="2" id="KW-1185">Reference proteome</keyword>
<evidence type="ECO:0000313" key="1">
    <source>
        <dbReference type="EMBL" id="KAJ8662739.1"/>
    </source>
</evidence>
<dbReference type="AlphaFoldDB" id="A0AAD7VB46"/>
<dbReference type="EMBL" id="JARTCD010000004">
    <property type="protein sequence ID" value="KAJ8662739.1"/>
    <property type="molecule type" value="Genomic_DNA"/>
</dbReference>
<reference evidence="1 2" key="1">
    <citation type="submission" date="2023-03" db="EMBL/GenBank/DDBJ databases">
        <title>Genome sequence of Lichtheimia ornata CBS 291.66.</title>
        <authorList>
            <person name="Mohabir J.T."/>
            <person name="Shea T.P."/>
            <person name="Kurbessoian T."/>
            <person name="Berby B."/>
            <person name="Fontaine J."/>
            <person name="Livny J."/>
            <person name="Gnirke A."/>
            <person name="Stajich J.E."/>
            <person name="Cuomo C.A."/>
        </authorList>
    </citation>
    <scope>NUCLEOTIDE SEQUENCE [LARGE SCALE GENOMIC DNA]</scope>
    <source>
        <strain evidence="1">CBS 291.66</strain>
    </source>
</reference>
<dbReference type="Proteomes" id="UP001234581">
    <property type="component" value="Unassembled WGS sequence"/>
</dbReference>
<comment type="caution">
    <text evidence="1">The sequence shown here is derived from an EMBL/GenBank/DDBJ whole genome shotgun (WGS) entry which is preliminary data.</text>
</comment>
<sequence length="68" mass="7366">MRSTFGAPDCETDLKDVGSVGFLGLNYSTTWSSVTVTNNKGLHAYEKGKCNENSEEGFIVIMSNATIE</sequence>
<dbReference type="GeneID" id="83209121"/>
<accession>A0AAD7VB46</accession>
<dbReference type="RefSeq" id="XP_058347652.1">
    <property type="nucleotide sequence ID" value="XM_058481795.1"/>
</dbReference>
<name>A0AAD7VB46_9FUNG</name>
<organism evidence="1 2">
    <name type="scientific">Lichtheimia ornata</name>
    <dbReference type="NCBI Taxonomy" id="688661"/>
    <lineage>
        <taxon>Eukaryota</taxon>
        <taxon>Fungi</taxon>
        <taxon>Fungi incertae sedis</taxon>
        <taxon>Mucoromycota</taxon>
        <taxon>Mucoromycotina</taxon>
        <taxon>Mucoromycetes</taxon>
        <taxon>Mucorales</taxon>
        <taxon>Lichtheimiaceae</taxon>
        <taxon>Lichtheimia</taxon>
    </lineage>
</organism>